<accession>A0A8S1R1Q5</accession>
<keyword evidence="3" id="KW-1185">Reference proteome</keyword>
<protein>
    <recommendedName>
        <fullName evidence="1">RAP domain-containing protein</fullName>
    </recommendedName>
</protein>
<gene>
    <name evidence="2" type="ORF">PSON_ATCC_30995.1.T1350140</name>
</gene>
<evidence type="ECO:0000259" key="1">
    <source>
        <dbReference type="PROSITE" id="PS51286"/>
    </source>
</evidence>
<name>A0A8S1R1Q5_9CILI</name>
<evidence type="ECO:0000313" key="2">
    <source>
        <dbReference type="EMBL" id="CAD8121996.1"/>
    </source>
</evidence>
<organism evidence="2 3">
    <name type="scientific">Paramecium sonneborni</name>
    <dbReference type="NCBI Taxonomy" id="65129"/>
    <lineage>
        <taxon>Eukaryota</taxon>
        <taxon>Sar</taxon>
        <taxon>Alveolata</taxon>
        <taxon>Ciliophora</taxon>
        <taxon>Intramacronucleata</taxon>
        <taxon>Oligohymenophorea</taxon>
        <taxon>Peniculida</taxon>
        <taxon>Parameciidae</taxon>
        <taxon>Paramecium</taxon>
    </lineage>
</organism>
<comment type="caution">
    <text evidence="2">The sequence shown here is derived from an EMBL/GenBank/DDBJ whole genome shotgun (WGS) entry which is preliminary data.</text>
</comment>
<feature type="domain" description="RAP" evidence="1">
    <location>
        <begin position="101"/>
        <end position="141"/>
    </location>
</feature>
<dbReference type="AlphaFoldDB" id="A0A8S1R1Q5"/>
<sequence length="141" mass="17224">MTVQLNKVTAQNDVPDFLLYLALTENSGLLNSYKGQMIKHMKMHYYLQYIQPHETNYKKDKYFFSNPVFRDNIKRVCKRKYIKEYEVRLYHCDFFLAKSNTIVEVNGYKHYLHFKERKTGNYQQKYNQLIKKGFKIREIEQ</sequence>
<dbReference type="Proteomes" id="UP000692954">
    <property type="component" value="Unassembled WGS sequence"/>
</dbReference>
<dbReference type="EMBL" id="CAJJDN010000135">
    <property type="protein sequence ID" value="CAD8121996.1"/>
    <property type="molecule type" value="Genomic_DNA"/>
</dbReference>
<reference evidence="2" key="1">
    <citation type="submission" date="2021-01" db="EMBL/GenBank/DDBJ databases">
        <authorList>
            <consortium name="Genoscope - CEA"/>
            <person name="William W."/>
        </authorList>
    </citation>
    <scope>NUCLEOTIDE SEQUENCE</scope>
</reference>
<proteinExistence type="predicted"/>
<dbReference type="InterPro" id="IPR013584">
    <property type="entry name" value="RAP"/>
</dbReference>
<dbReference type="PROSITE" id="PS51286">
    <property type="entry name" value="RAP"/>
    <property type="match status" value="1"/>
</dbReference>
<evidence type="ECO:0000313" key="3">
    <source>
        <dbReference type="Proteomes" id="UP000692954"/>
    </source>
</evidence>
<dbReference type="OrthoDB" id="298913at2759"/>